<dbReference type="Gene3D" id="1.10.150.130">
    <property type="match status" value="1"/>
</dbReference>
<evidence type="ECO:0000256" key="2">
    <source>
        <dbReference type="ARBA" id="ARBA00022908"/>
    </source>
</evidence>
<feature type="domain" description="Tyr recombinase" evidence="6">
    <location>
        <begin position="217"/>
        <end position="405"/>
    </location>
</feature>
<proteinExistence type="inferred from homology"/>
<dbReference type="AlphaFoldDB" id="A0A831UGU7"/>
<evidence type="ECO:0000313" key="8">
    <source>
        <dbReference type="EMBL" id="HEN42124.1"/>
    </source>
</evidence>
<accession>A0A831UGU7</accession>
<keyword evidence="3 5" id="KW-0238">DNA-binding</keyword>
<dbReference type="CDD" id="cd00801">
    <property type="entry name" value="INT_P4_C"/>
    <property type="match status" value="1"/>
</dbReference>
<keyword evidence="2" id="KW-0229">DNA integration</keyword>
<evidence type="ECO:0000256" key="4">
    <source>
        <dbReference type="ARBA" id="ARBA00023172"/>
    </source>
</evidence>
<dbReference type="PROSITE" id="PS51900">
    <property type="entry name" value="CB"/>
    <property type="match status" value="1"/>
</dbReference>
<dbReference type="InterPro" id="IPR038488">
    <property type="entry name" value="Integrase_DNA-bd_sf"/>
</dbReference>
<dbReference type="InterPro" id="IPR002104">
    <property type="entry name" value="Integrase_catalytic"/>
</dbReference>
<dbReference type="GO" id="GO:0006310">
    <property type="term" value="P:DNA recombination"/>
    <property type="evidence" value="ECO:0007669"/>
    <property type="project" value="UniProtKB-KW"/>
</dbReference>
<dbReference type="PROSITE" id="PS51898">
    <property type="entry name" value="TYR_RECOMBINASE"/>
    <property type="match status" value="1"/>
</dbReference>
<keyword evidence="4" id="KW-0233">DNA recombination</keyword>
<sequence length="428" mass="48568">MPKKVLPLTELQVNKAKAQEKETKLFDGGGLFLLIPPAKKSPEGKMLPASKLWRFKYRYAGKEKLLAFGSYPEISLADARQRREDARRLLANGVDPGEARKAQKAAKQEAGESSFEVVAREWHAKFAPTWAESHAYWTLRRLEQYVFPAIGAKPIADLRAPDVLQVLRTIEAVALETAHRVKFMCGQIFRYAVGTGRAERDPTADLKGILPPRSKKHHAAITDPKEVAGLLRAIDDFNGTFTVKCALRLAPLVFLRPGELRQAEWAEFDLDAGEWNIPIERMKLRTRLKEERRGQKHLVPLATQAVDILRELYSLTGRSRYVFPCSRSFARPMSNNAITAALRRMGFNKEEMTGHGFRAMARTILDEVLQCRVDLIEHQLGHAVKDPLGRSYNRTTHLTERRKMMQIWADYLDGLKVGAKVIPLKRIE</sequence>
<dbReference type="Pfam" id="PF13356">
    <property type="entry name" value="Arm-DNA-bind_3"/>
    <property type="match status" value="1"/>
</dbReference>
<protein>
    <submittedName>
        <fullName evidence="8">DUF4102 domain-containing protein</fullName>
    </submittedName>
</protein>
<gene>
    <name evidence="8" type="ORF">ENQ87_07065</name>
</gene>
<name>A0A831UGU7_GEOME</name>
<dbReference type="SUPFAM" id="SSF56349">
    <property type="entry name" value="DNA breaking-rejoining enzymes"/>
    <property type="match status" value="1"/>
</dbReference>
<dbReference type="InterPro" id="IPR050808">
    <property type="entry name" value="Phage_Integrase"/>
</dbReference>
<evidence type="ECO:0000259" key="6">
    <source>
        <dbReference type="PROSITE" id="PS51898"/>
    </source>
</evidence>
<dbReference type="InterPro" id="IPR053876">
    <property type="entry name" value="Phage_int_M"/>
</dbReference>
<dbReference type="Gene3D" id="3.30.160.390">
    <property type="entry name" value="Integrase, DNA-binding domain"/>
    <property type="match status" value="1"/>
</dbReference>
<dbReference type="InterPro" id="IPR013762">
    <property type="entry name" value="Integrase-like_cat_sf"/>
</dbReference>
<dbReference type="EMBL" id="DSOV01000030">
    <property type="protein sequence ID" value="HEN42124.1"/>
    <property type="molecule type" value="Genomic_DNA"/>
</dbReference>
<dbReference type="Pfam" id="PF22022">
    <property type="entry name" value="Phage_int_M"/>
    <property type="match status" value="1"/>
</dbReference>
<dbReference type="InterPro" id="IPR010998">
    <property type="entry name" value="Integrase_recombinase_N"/>
</dbReference>
<feature type="domain" description="Core-binding (CB)" evidence="7">
    <location>
        <begin position="113"/>
        <end position="193"/>
    </location>
</feature>
<reference evidence="8" key="1">
    <citation type="journal article" date="2020" name="mSystems">
        <title>Genome- and Community-Level Interaction Insights into Carbon Utilization and Element Cycling Functions of Hydrothermarchaeota in Hydrothermal Sediment.</title>
        <authorList>
            <person name="Zhou Z."/>
            <person name="Liu Y."/>
            <person name="Xu W."/>
            <person name="Pan J."/>
            <person name="Luo Z.H."/>
            <person name="Li M."/>
        </authorList>
    </citation>
    <scope>NUCLEOTIDE SEQUENCE [LARGE SCALE GENOMIC DNA]</scope>
    <source>
        <strain evidence="8">SpSt-349</strain>
    </source>
</reference>
<dbReference type="InterPro" id="IPR011010">
    <property type="entry name" value="DNA_brk_join_enz"/>
</dbReference>
<evidence type="ECO:0000256" key="3">
    <source>
        <dbReference type="ARBA" id="ARBA00023125"/>
    </source>
</evidence>
<dbReference type="PANTHER" id="PTHR30629">
    <property type="entry name" value="PROPHAGE INTEGRASE"/>
    <property type="match status" value="1"/>
</dbReference>
<dbReference type="Gene3D" id="1.10.443.10">
    <property type="entry name" value="Intergrase catalytic core"/>
    <property type="match status" value="1"/>
</dbReference>
<evidence type="ECO:0000256" key="5">
    <source>
        <dbReference type="PROSITE-ProRule" id="PRU01248"/>
    </source>
</evidence>
<dbReference type="Pfam" id="PF00589">
    <property type="entry name" value="Phage_integrase"/>
    <property type="match status" value="1"/>
</dbReference>
<dbReference type="GO" id="GO:0015074">
    <property type="term" value="P:DNA integration"/>
    <property type="evidence" value="ECO:0007669"/>
    <property type="project" value="UniProtKB-KW"/>
</dbReference>
<organism evidence="8">
    <name type="scientific">Geobacter metallireducens</name>
    <dbReference type="NCBI Taxonomy" id="28232"/>
    <lineage>
        <taxon>Bacteria</taxon>
        <taxon>Pseudomonadati</taxon>
        <taxon>Thermodesulfobacteriota</taxon>
        <taxon>Desulfuromonadia</taxon>
        <taxon>Geobacterales</taxon>
        <taxon>Geobacteraceae</taxon>
        <taxon>Geobacter</taxon>
    </lineage>
</organism>
<dbReference type="GO" id="GO:0003677">
    <property type="term" value="F:DNA binding"/>
    <property type="evidence" value="ECO:0007669"/>
    <property type="project" value="UniProtKB-UniRule"/>
</dbReference>
<dbReference type="InterPro" id="IPR025166">
    <property type="entry name" value="Integrase_DNA_bind_dom"/>
</dbReference>
<dbReference type="PANTHER" id="PTHR30629:SF2">
    <property type="entry name" value="PROPHAGE INTEGRASE INTS-RELATED"/>
    <property type="match status" value="1"/>
</dbReference>
<comment type="similarity">
    <text evidence="1">Belongs to the 'phage' integrase family.</text>
</comment>
<dbReference type="InterPro" id="IPR044068">
    <property type="entry name" value="CB"/>
</dbReference>
<evidence type="ECO:0000256" key="1">
    <source>
        <dbReference type="ARBA" id="ARBA00008857"/>
    </source>
</evidence>
<comment type="caution">
    <text evidence="8">The sequence shown here is derived from an EMBL/GenBank/DDBJ whole genome shotgun (WGS) entry which is preliminary data.</text>
</comment>
<evidence type="ECO:0000259" key="7">
    <source>
        <dbReference type="PROSITE" id="PS51900"/>
    </source>
</evidence>